<dbReference type="InterPro" id="IPR036291">
    <property type="entry name" value="NAD(P)-bd_dom_sf"/>
</dbReference>
<dbReference type="InterPro" id="IPR020904">
    <property type="entry name" value="Sc_DH/Rdtase_CS"/>
</dbReference>
<dbReference type="PANTHER" id="PTHR44196:SF1">
    <property type="entry name" value="DEHYDROGENASE_REDUCTASE SDR FAMILY MEMBER 7B"/>
    <property type="match status" value="1"/>
</dbReference>
<evidence type="ECO:0000256" key="2">
    <source>
        <dbReference type="ARBA" id="ARBA00023002"/>
    </source>
</evidence>
<dbReference type="Pfam" id="PF00106">
    <property type="entry name" value="adh_short"/>
    <property type="match status" value="1"/>
</dbReference>
<comment type="similarity">
    <text evidence="1 3">Belongs to the short-chain dehydrogenases/reductases (SDR) family.</text>
</comment>
<keyword evidence="2" id="KW-0560">Oxidoreductase</keyword>
<sequence>MSNELGHEINVKTESSIPTILITGASKGVGAACAIGFAKAFPQGVNLILAARGLAGLQALENTLVLYPKAKVLTLTADIADLEACQTLVDKAVEQFGCINVLINNVGLHHRGNFSERTPAQIAAMVDLNLKSPLYLSALVLPHMPDPTTGKRNAIIMVGSLAGRAPLQGAATYSSTKSGLRAFTYALHDELKDRAINVAVVSPGPIDTSFIMDEIDEVEDIVYSQPMSSPEQVANAVIKLSQGQNAEIAMPWFSGKLTTLGYLFPRFRRATRGLLYKIGKKNKDKYRQR</sequence>
<evidence type="ECO:0000256" key="1">
    <source>
        <dbReference type="ARBA" id="ARBA00006484"/>
    </source>
</evidence>
<evidence type="ECO:0000313" key="5">
    <source>
        <dbReference type="Proteomes" id="UP000318126"/>
    </source>
</evidence>
<comment type="caution">
    <text evidence="4">The sequence shown here is derived from an EMBL/GenBank/DDBJ whole genome shotgun (WGS) entry which is preliminary data.</text>
</comment>
<reference evidence="5" key="1">
    <citation type="submission" date="2019-07" db="EMBL/GenBank/DDBJ databases">
        <title>Shewanella sp. YLB-08 draft genomic sequence.</title>
        <authorList>
            <person name="Yu L."/>
        </authorList>
    </citation>
    <scope>NUCLEOTIDE SEQUENCE [LARGE SCALE GENOMIC DNA]</scope>
    <source>
        <strain evidence="5">JCM 20706</strain>
    </source>
</reference>
<dbReference type="GO" id="GO:0016491">
    <property type="term" value="F:oxidoreductase activity"/>
    <property type="evidence" value="ECO:0007669"/>
    <property type="project" value="UniProtKB-KW"/>
</dbReference>
<dbReference type="SUPFAM" id="SSF51735">
    <property type="entry name" value="NAD(P)-binding Rossmann-fold domains"/>
    <property type="match status" value="1"/>
</dbReference>
<evidence type="ECO:0000313" key="4">
    <source>
        <dbReference type="EMBL" id="TRY16355.1"/>
    </source>
</evidence>
<accession>A0A553JV77</accession>
<dbReference type="EMBL" id="VKGK01000001">
    <property type="protein sequence ID" value="TRY16355.1"/>
    <property type="molecule type" value="Genomic_DNA"/>
</dbReference>
<dbReference type="InterPro" id="IPR002347">
    <property type="entry name" value="SDR_fam"/>
</dbReference>
<dbReference type="GO" id="GO:0016020">
    <property type="term" value="C:membrane"/>
    <property type="evidence" value="ECO:0007669"/>
    <property type="project" value="TreeGrafter"/>
</dbReference>
<protein>
    <submittedName>
        <fullName evidence="4">SDR family oxidoreductase</fullName>
    </submittedName>
</protein>
<dbReference type="PRINTS" id="PR00081">
    <property type="entry name" value="GDHRDH"/>
</dbReference>
<dbReference type="RefSeq" id="WP_143562801.1">
    <property type="nucleotide sequence ID" value="NZ_BMPL01000001.1"/>
</dbReference>
<dbReference type="PRINTS" id="PR00080">
    <property type="entry name" value="SDRFAMILY"/>
</dbReference>
<dbReference type="PROSITE" id="PS00061">
    <property type="entry name" value="ADH_SHORT"/>
    <property type="match status" value="1"/>
</dbReference>
<dbReference type="OrthoDB" id="6503536at2"/>
<gene>
    <name evidence="4" type="ORF">FN961_01660</name>
</gene>
<dbReference type="Gene3D" id="3.40.50.720">
    <property type="entry name" value="NAD(P)-binding Rossmann-like Domain"/>
    <property type="match status" value="1"/>
</dbReference>
<dbReference type="AlphaFoldDB" id="A0A553JV77"/>
<name>A0A553JV77_SHEHA</name>
<dbReference type="PANTHER" id="PTHR44196">
    <property type="entry name" value="DEHYDROGENASE/REDUCTASE SDR FAMILY MEMBER 7B"/>
    <property type="match status" value="1"/>
</dbReference>
<keyword evidence="5" id="KW-1185">Reference proteome</keyword>
<dbReference type="CDD" id="cd05233">
    <property type="entry name" value="SDR_c"/>
    <property type="match status" value="1"/>
</dbReference>
<proteinExistence type="inferred from homology"/>
<dbReference type="Proteomes" id="UP000318126">
    <property type="component" value="Unassembled WGS sequence"/>
</dbReference>
<evidence type="ECO:0000256" key="3">
    <source>
        <dbReference type="RuleBase" id="RU000363"/>
    </source>
</evidence>
<organism evidence="4 5">
    <name type="scientific">Shewanella hanedai</name>
    <name type="common">Alteromonas hanedai</name>
    <dbReference type="NCBI Taxonomy" id="25"/>
    <lineage>
        <taxon>Bacteria</taxon>
        <taxon>Pseudomonadati</taxon>
        <taxon>Pseudomonadota</taxon>
        <taxon>Gammaproteobacteria</taxon>
        <taxon>Alteromonadales</taxon>
        <taxon>Shewanellaceae</taxon>
        <taxon>Shewanella</taxon>
    </lineage>
</organism>